<evidence type="ECO:0000313" key="1">
    <source>
        <dbReference type="EMBL" id="MCP3729298.1"/>
    </source>
</evidence>
<name>A0A9X2KN51_9SPHN</name>
<accession>A0A9X2KN51</accession>
<dbReference type="RefSeq" id="WP_254291277.1">
    <property type="nucleotide sequence ID" value="NZ_JAMLDX010000001.1"/>
</dbReference>
<dbReference type="EMBL" id="JAMLDX010000001">
    <property type="protein sequence ID" value="MCP3729298.1"/>
    <property type="molecule type" value="Genomic_DNA"/>
</dbReference>
<dbReference type="Proteomes" id="UP001139451">
    <property type="component" value="Unassembled WGS sequence"/>
</dbReference>
<protein>
    <submittedName>
        <fullName evidence="1">Uncharacterized protein</fullName>
    </submittedName>
</protein>
<keyword evidence="2" id="KW-1185">Reference proteome</keyword>
<sequence length="72" mass="7817">MSAAARPRADRDRLAAVCANPRGVAFAAFTPVDLLEKLLGGTRADAQALQEQAQHDWRFAQIAVDRARTKPS</sequence>
<comment type="caution">
    <text evidence="1">The sequence shown here is derived from an EMBL/GenBank/DDBJ whole genome shotgun (WGS) entry which is preliminary data.</text>
</comment>
<organism evidence="1 2">
    <name type="scientific">Sphingomonas tagetis</name>
    <dbReference type="NCBI Taxonomy" id="2949092"/>
    <lineage>
        <taxon>Bacteria</taxon>
        <taxon>Pseudomonadati</taxon>
        <taxon>Pseudomonadota</taxon>
        <taxon>Alphaproteobacteria</taxon>
        <taxon>Sphingomonadales</taxon>
        <taxon>Sphingomonadaceae</taxon>
        <taxon>Sphingomonas</taxon>
    </lineage>
</organism>
<reference evidence="1" key="1">
    <citation type="submission" date="2022-05" db="EMBL/GenBank/DDBJ databases">
        <title>Sphingomonas sp. strain MG17 Genome sequencing and assembly.</title>
        <authorList>
            <person name="Kim I."/>
        </authorList>
    </citation>
    <scope>NUCLEOTIDE SEQUENCE</scope>
    <source>
        <strain evidence="1">MG17</strain>
    </source>
</reference>
<dbReference type="AlphaFoldDB" id="A0A9X2KN51"/>
<evidence type="ECO:0000313" key="2">
    <source>
        <dbReference type="Proteomes" id="UP001139451"/>
    </source>
</evidence>
<proteinExistence type="predicted"/>
<gene>
    <name evidence="1" type="ORF">M9978_02555</name>
</gene>